<feature type="non-terminal residue" evidence="1">
    <location>
        <position position="1"/>
    </location>
</feature>
<dbReference type="OrthoDB" id="2356333at2759"/>
<evidence type="ECO:0000313" key="2">
    <source>
        <dbReference type="Proteomes" id="UP000789396"/>
    </source>
</evidence>
<gene>
    <name evidence="1" type="ORF">RFULGI_LOCUS19560</name>
</gene>
<dbReference type="Gene3D" id="3.30.70.2330">
    <property type="match status" value="1"/>
</dbReference>
<keyword evidence="2" id="KW-1185">Reference proteome</keyword>
<protein>
    <submittedName>
        <fullName evidence="1">18993_t:CDS:1</fullName>
    </submittedName>
</protein>
<dbReference type="EMBL" id="CAJVPZ010098416">
    <property type="protein sequence ID" value="CAG8820061.1"/>
    <property type="molecule type" value="Genomic_DNA"/>
</dbReference>
<feature type="non-terminal residue" evidence="1">
    <location>
        <position position="41"/>
    </location>
</feature>
<accession>A0A9N9PF56</accession>
<dbReference type="AlphaFoldDB" id="A0A9N9PF56"/>
<proteinExistence type="predicted"/>
<organism evidence="1 2">
    <name type="scientific">Racocetra fulgida</name>
    <dbReference type="NCBI Taxonomy" id="60492"/>
    <lineage>
        <taxon>Eukaryota</taxon>
        <taxon>Fungi</taxon>
        <taxon>Fungi incertae sedis</taxon>
        <taxon>Mucoromycota</taxon>
        <taxon>Glomeromycotina</taxon>
        <taxon>Glomeromycetes</taxon>
        <taxon>Diversisporales</taxon>
        <taxon>Gigasporaceae</taxon>
        <taxon>Racocetra</taxon>
    </lineage>
</organism>
<dbReference type="Proteomes" id="UP000789396">
    <property type="component" value="Unassembled WGS sequence"/>
</dbReference>
<reference evidence="1" key="1">
    <citation type="submission" date="2021-06" db="EMBL/GenBank/DDBJ databases">
        <authorList>
            <person name="Kallberg Y."/>
            <person name="Tangrot J."/>
            <person name="Rosling A."/>
        </authorList>
    </citation>
    <scope>NUCLEOTIDE SEQUENCE</scope>
    <source>
        <strain evidence="1">IN212</strain>
    </source>
</reference>
<name>A0A9N9PF56_9GLOM</name>
<evidence type="ECO:0000313" key="1">
    <source>
        <dbReference type="EMBL" id="CAG8820061.1"/>
    </source>
</evidence>
<comment type="caution">
    <text evidence="1">The sequence shown here is derived from an EMBL/GenBank/DDBJ whole genome shotgun (WGS) entry which is preliminary data.</text>
</comment>
<sequence>PSNIHDINAIKVIVDGIHKAYMAKNENESIEDLMKRYPTYQ</sequence>